<evidence type="ECO:0000313" key="1">
    <source>
        <dbReference type="EMBL" id="OCS85463.1"/>
    </source>
</evidence>
<dbReference type="AlphaFoldDB" id="A0A1C0YEC0"/>
<dbReference type="EMBL" id="MASJ01000014">
    <property type="protein sequence ID" value="OCS85463.1"/>
    <property type="molecule type" value="Genomic_DNA"/>
</dbReference>
<evidence type="ECO:0000313" key="2">
    <source>
        <dbReference type="Proteomes" id="UP000093199"/>
    </source>
</evidence>
<reference evidence="1 2" key="1">
    <citation type="submission" date="2016-07" db="EMBL/GenBank/DDBJ databases">
        <title>Caryophanon tenue genome sequencing.</title>
        <authorList>
            <person name="Verma A."/>
            <person name="Pal Y."/>
            <person name="Krishnamurthi S."/>
        </authorList>
    </citation>
    <scope>NUCLEOTIDE SEQUENCE [LARGE SCALE GENOMIC DNA]</scope>
    <source>
        <strain evidence="1 2">DSM 14152</strain>
    </source>
</reference>
<comment type="caution">
    <text evidence="1">The sequence shown here is derived from an EMBL/GenBank/DDBJ whole genome shotgun (WGS) entry which is preliminary data.</text>
</comment>
<organism evidence="1 2">
    <name type="scientific">Caryophanon tenue</name>
    <dbReference type="NCBI Taxonomy" id="33978"/>
    <lineage>
        <taxon>Bacteria</taxon>
        <taxon>Bacillati</taxon>
        <taxon>Bacillota</taxon>
        <taxon>Bacilli</taxon>
        <taxon>Bacillales</taxon>
        <taxon>Caryophanaceae</taxon>
        <taxon>Caryophanon</taxon>
    </lineage>
</organism>
<dbReference type="STRING" id="33978.A6M13_13585"/>
<dbReference type="Proteomes" id="UP000093199">
    <property type="component" value="Unassembled WGS sequence"/>
</dbReference>
<sequence length="235" mass="27239">MQFPIVKIDELEVFETIIGPGAEEGTWETEVSVLFQSYLIVKGTHQFKTSRYEPLTVTEKFSDNIDLVALEALTKKLANYVGLSFQFRLEVDLEYAEYLLEAILDVAYFYYAFTGIMPYMEEQLQQDNQQQERTIYTIMNSDVPLICFMRDGDNMLVRCSSEDSDGLHGQIFSFVEQYVSQFSRFLKGEELMLLIFEAKRGFQKEYTTAEIQHQMLKLVSVPITSIEDEPPAHLH</sequence>
<name>A0A1C0YEC0_9BACL</name>
<dbReference type="RefSeq" id="WP_066545050.1">
    <property type="nucleotide sequence ID" value="NZ_MASJ01000014.1"/>
</dbReference>
<accession>A0A1C0YEC0</accession>
<proteinExistence type="predicted"/>
<gene>
    <name evidence="1" type="ORF">A6M13_13585</name>
</gene>
<dbReference type="OrthoDB" id="9823145at2"/>
<protein>
    <submittedName>
        <fullName evidence="1">Uncharacterized protein</fullName>
    </submittedName>
</protein>
<keyword evidence="2" id="KW-1185">Reference proteome</keyword>